<evidence type="ECO:0000313" key="2">
    <source>
        <dbReference type="Proteomes" id="UP000315226"/>
    </source>
</evidence>
<reference evidence="1 2" key="1">
    <citation type="submission" date="2019-06" db="EMBL/GenBank/DDBJ databases">
        <title>Whole genome shotgun sequence of Streptomyces gardneri NBRC 12865.</title>
        <authorList>
            <person name="Hosoyama A."/>
            <person name="Uohara A."/>
            <person name="Ohji S."/>
            <person name="Ichikawa N."/>
        </authorList>
    </citation>
    <scope>NUCLEOTIDE SEQUENCE [LARGE SCALE GENOMIC DNA]</scope>
    <source>
        <strain evidence="1 2">NBRC 12865</strain>
    </source>
</reference>
<gene>
    <name evidence="1" type="ORF">SGA01_30320</name>
</gene>
<evidence type="ECO:0000313" key="1">
    <source>
        <dbReference type="EMBL" id="GEB57427.1"/>
    </source>
</evidence>
<sequence>MGKDIWGFIECHGDYRDHEADSFWHATIDLDHLKVPRNYDAFGSLFGVCDNEQFVPVAPVRGLPADVSNRVRDGHETTAGRSASWVSWTEIERVDWDEESAEPDAYIREYYRDQQGDWQFLQRHYSAPQQFIDLCGRPAHIAVRPSEHFPEGSQWIHGDQMFRVERLRRRDAVPDHEWGPVWTVMRTLAELHGDDDVRLVVWFDD</sequence>
<protein>
    <submittedName>
        <fullName evidence="1">Uncharacterized protein</fullName>
    </submittedName>
</protein>
<dbReference type="OrthoDB" id="3464282at2"/>
<comment type="caution">
    <text evidence="1">The sequence shown here is derived from an EMBL/GenBank/DDBJ whole genome shotgun (WGS) entry which is preliminary data.</text>
</comment>
<dbReference type="Proteomes" id="UP000315226">
    <property type="component" value="Unassembled WGS sequence"/>
</dbReference>
<accession>A0A4Y3RL33</accession>
<dbReference type="AlphaFoldDB" id="A0A4Y3RL33"/>
<name>A0A4Y3RL33_9ACTN</name>
<dbReference type="RefSeq" id="WP_141296983.1">
    <property type="nucleotide sequence ID" value="NZ_BJMN01000018.1"/>
</dbReference>
<dbReference type="EMBL" id="BJMN01000018">
    <property type="protein sequence ID" value="GEB57427.1"/>
    <property type="molecule type" value="Genomic_DNA"/>
</dbReference>
<proteinExistence type="predicted"/>
<keyword evidence="2" id="KW-1185">Reference proteome</keyword>
<organism evidence="1 2">
    <name type="scientific">Streptomyces gardneri</name>
    <dbReference type="NCBI Taxonomy" id="66892"/>
    <lineage>
        <taxon>Bacteria</taxon>
        <taxon>Bacillati</taxon>
        <taxon>Actinomycetota</taxon>
        <taxon>Actinomycetes</taxon>
        <taxon>Kitasatosporales</taxon>
        <taxon>Streptomycetaceae</taxon>
        <taxon>Streptomyces</taxon>
    </lineage>
</organism>